<dbReference type="EMBL" id="CP015225">
    <property type="protein sequence ID" value="AMZ70739.1"/>
    <property type="molecule type" value="Genomic_DNA"/>
</dbReference>
<protein>
    <submittedName>
        <fullName evidence="1">Uncharacterized protein</fullName>
    </submittedName>
</protein>
<accession>A0A159ZV76</accession>
<dbReference type="RefSeq" id="WP_063321329.1">
    <property type="nucleotide sequence ID" value="NZ_CP015225.1"/>
</dbReference>
<name>A0A159ZV76_PSEFL</name>
<proteinExistence type="predicted"/>
<organism evidence="1 2">
    <name type="scientific">Pseudomonas fluorescens</name>
    <dbReference type="NCBI Taxonomy" id="294"/>
    <lineage>
        <taxon>Bacteria</taxon>
        <taxon>Pseudomonadati</taxon>
        <taxon>Pseudomonadota</taxon>
        <taxon>Gammaproteobacteria</taxon>
        <taxon>Pseudomonadales</taxon>
        <taxon>Pseudomonadaceae</taxon>
        <taxon>Pseudomonas</taxon>
    </lineage>
</organism>
<evidence type="ECO:0000313" key="2">
    <source>
        <dbReference type="Proteomes" id="UP000076083"/>
    </source>
</evidence>
<gene>
    <name evidence="1" type="ORF">TK06_06360</name>
</gene>
<reference evidence="1 2" key="2">
    <citation type="journal article" date="2018" name="Nature">
        <title>Mutant phenotypes for thousands of bacterial genes of unknown function.</title>
        <authorList>
            <person name="Price M.N."/>
            <person name="Wetmore K.M."/>
            <person name="Waters R.J."/>
            <person name="Callaghan M."/>
            <person name="Ray J."/>
            <person name="Liu H."/>
            <person name="Kuehl J.V."/>
            <person name="Melnyk R.A."/>
            <person name="Lamson J.S."/>
            <person name="Suh Y."/>
            <person name="Carlson H.K."/>
            <person name="Esquivel Z."/>
            <person name="Sadeeshkumar H."/>
            <person name="Chakraborty R."/>
            <person name="Zane G.M."/>
            <person name="Rubin B.E."/>
            <person name="Wall J.D."/>
            <person name="Visel A."/>
            <person name="Bristow J."/>
            <person name="Blow M.J."/>
            <person name="Arkin A.P."/>
            <person name="Deutschbauer A.M."/>
        </authorList>
    </citation>
    <scope>NUCLEOTIDE SEQUENCE [LARGE SCALE GENOMIC DNA]</scope>
    <source>
        <strain evidence="1 2">FW300-N2E2</strain>
    </source>
</reference>
<dbReference type="Proteomes" id="UP000076083">
    <property type="component" value="Chromosome"/>
</dbReference>
<dbReference type="AlphaFoldDB" id="A0A159ZV76"/>
<evidence type="ECO:0000313" key="1">
    <source>
        <dbReference type="EMBL" id="AMZ70739.1"/>
    </source>
</evidence>
<sequence length="234" mass="26175">MLNAVISGKKRGTGLEGARLILGQAEGSEDVITASVFERLSYLPDDLFSSTLTTLLGVAFGAIEEIDFWPSWYLPDGRRVEPDVVISDGQQSLLVEAKRHDYSRQQYAGQLAAELQAGWAEGKLAENCILLTLGGLTDISHSTHKELYQNIITALPVGNDARFKLVCCSWQRLFCILEDELKKDSEPGLQRMLSDVSDCYSWHGLHTHRMLWLSALKPIHLTTNPSIFDKWNLK</sequence>
<reference evidence="2" key="1">
    <citation type="submission" date="2016-04" db="EMBL/GenBank/DDBJ databases">
        <authorList>
            <person name="Ray J."/>
            <person name="Price M."/>
            <person name="Deutschbauer A."/>
        </authorList>
    </citation>
    <scope>NUCLEOTIDE SEQUENCE [LARGE SCALE GENOMIC DNA]</scope>
    <source>
        <strain evidence="2">FW300-N2E2</strain>
    </source>
</reference>